<reference evidence="2" key="1">
    <citation type="submission" date="2014-09" db="EMBL/GenBank/DDBJ databases">
        <authorList>
            <person name="Sharma Rahul"/>
            <person name="Thines Marco"/>
        </authorList>
    </citation>
    <scope>NUCLEOTIDE SEQUENCE [LARGE SCALE GENOMIC DNA]</scope>
</reference>
<organism evidence="1 2">
    <name type="scientific">Plasmopara halstedii</name>
    <name type="common">Downy mildew of sunflower</name>
    <dbReference type="NCBI Taxonomy" id="4781"/>
    <lineage>
        <taxon>Eukaryota</taxon>
        <taxon>Sar</taxon>
        <taxon>Stramenopiles</taxon>
        <taxon>Oomycota</taxon>
        <taxon>Peronosporomycetes</taxon>
        <taxon>Peronosporales</taxon>
        <taxon>Peronosporaceae</taxon>
        <taxon>Plasmopara</taxon>
    </lineage>
</organism>
<dbReference type="Proteomes" id="UP000054928">
    <property type="component" value="Unassembled WGS sequence"/>
</dbReference>
<evidence type="ECO:0000313" key="2">
    <source>
        <dbReference type="Proteomes" id="UP000054928"/>
    </source>
</evidence>
<keyword evidence="2" id="KW-1185">Reference proteome</keyword>
<name>A0A0P1AKT8_PLAHL</name>
<dbReference type="AlphaFoldDB" id="A0A0P1AKT8"/>
<sequence>MGIEFENFLNSPGVVNLSHTCSIICSTEHFVPYSLTAEGRIPNGTGQSIQKKLR</sequence>
<evidence type="ECO:0000313" key="1">
    <source>
        <dbReference type="EMBL" id="CEG41669.1"/>
    </source>
</evidence>
<proteinExistence type="predicted"/>
<accession>A0A0P1AKT8</accession>
<dbReference type="EMBL" id="CCYD01000585">
    <property type="protein sequence ID" value="CEG41669.1"/>
    <property type="molecule type" value="Genomic_DNA"/>
</dbReference>
<protein>
    <submittedName>
        <fullName evidence="1">Uncharacterized protein</fullName>
    </submittedName>
</protein>
<dbReference type="GeneID" id="36407061"/>
<dbReference type="RefSeq" id="XP_024578038.1">
    <property type="nucleotide sequence ID" value="XM_024727463.1"/>
</dbReference>